<sequence length="992" mass="109677">MAFHQTIFQPLMRPPAAANIDQVTAATPTASHTPTHIAAYAAGRYTRSPSPPSRRTTTTTLLSPVRGSTMSPIIVSRQHSQSGLPTSANAWVRFLVADVDGLRYLRGSDASYVDRDRHGQKPTTITVTGYEVYIIEQWACARCYSSMIICYTGNPEHVVSLGSITVPKNRELWSKRLQAYVDDLSKMHARPKTCGELGTLFVTNLSSFQSGLTLINVPDGNASLHTNDFIVNENLRRMGCGGRSGITLNKPADASRDKFYQIYRLSDRVPFHSAVINIVKLVQISLFYFGLFRRSDINGLLCDLTERAINAWWHDVGVPHYRVDPADKVLGPTTIAAILGMVVGCRHRLNAAGAQVAKDPFDVEGFRQGIVTFQRQQKLNRTAKLDGPTRDKLFRITGKISASERFALTKVVKTTVQDLSGMHTQNAIDVETTDYDRFIENIYGHWLRYLWLGKMNKEFARQVRNTKFANGIEDGADGAATNGSAVAALTPSTTTPSGPMSNAYQPPRRPPLQSATSLASTTVTYGDDSSSLHPTLSGVAASSVGDSFAEDETDQDDDEPEQNENYDGEGLGSHDYSTPSAYDDVPAFVRYHRNRRSNREDTPPSKRDIKTAMRRGKTRTDEAIRSGVNRLTGNLRRRRDDQQNNAAMVYSDKGVKRIAALVENDNTPLSAGTSTPPSTATDGSTPADADGKGHDDVELIIPEPDDDEDDEEGYDRGYDDAVEDSECPDGRGRAHTRSRNQRQSEPSGSSGPEYELAREGSIAPTTADPLSNSDSQRLKDIEKEIMIYNEGRTCESLLLGPRTIKSCCDLANLAAEQKDTVSRSTVSLGDISGHGGSAIRVHGGLYPTEIEGCRKVVRRASFSVLERRVLRWDSQWDYPTEYICRLLERVKQMQEWSESNVKRAEVRFNLPSGFHIYINVSLEYLRRIRHAGGRSRSVLRECYLRIGYSASSLPACRSTGELSRQRNPGSRRGSCTFAVRSANARCKITRSG</sequence>
<comment type="caution">
    <text evidence="3">The sequence shown here is derived from an EMBL/GenBank/DDBJ whole genome shotgun (WGS) entry which is preliminary data.</text>
</comment>
<feature type="region of interest" description="Disordered" evidence="1">
    <location>
        <begin position="664"/>
        <end position="776"/>
    </location>
</feature>
<feature type="compositionally biased region" description="Polar residues" evidence="1">
    <location>
        <begin position="513"/>
        <end position="534"/>
    </location>
</feature>
<keyword evidence="4" id="KW-1185">Reference proteome</keyword>
<dbReference type="InterPro" id="IPR059025">
    <property type="entry name" value="STB6_N"/>
</dbReference>
<protein>
    <recommendedName>
        <fullName evidence="2">STB6-like N-terminal domain-containing protein</fullName>
    </recommendedName>
</protein>
<dbReference type="EMBL" id="JARPMG010000013">
    <property type="protein sequence ID" value="KAJ8096864.1"/>
    <property type="molecule type" value="Genomic_DNA"/>
</dbReference>
<dbReference type="RefSeq" id="XP_056040314.1">
    <property type="nucleotide sequence ID" value="XM_056191069.1"/>
</dbReference>
<feature type="domain" description="STB6-like N-terminal" evidence="2">
    <location>
        <begin position="122"/>
        <end position="238"/>
    </location>
</feature>
<dbReference type="PANTHER" id="PTHR31011:SF2">
    <property type="entry name" value="PROTEIN STB2-RELATED"/>
    <property type="match status" value="1"/>
</dbReference>
<feature type="region of interest" description="Disordered" evidence="1">
    <location>
        <begin position="488"/>
        <end position="624"/>
    </location>
</feature>
<evidence type="ECO:0000313" key="4">
    <source>
        <dbReference type="Proteomes" id="UP001217417"/>
    </source>
</evidence>
<feature type="compositionally biased region" description="Low complexity" evidence="1">
    <location>
        <begin position="667"/>
        <end position="687"/>
    </location>
</feature>
<dbReference type="AlphaFoldDB" id="A0AAD7VPV3"/>
<evidence type="ECO:0000256" key="1">
    <source>
        <dbReference type="SAM" id="MobiDB-lite"/>
    </source>
</evidence>
<feature type="compositionally biased region" description="Low complexity" evidence="1">
    <location>
        <begin position="744"/>
        <end position="753"/>
    </location>
</feature>
<dbReference type="GeneID" id="80886235"/>
<feature type="compositionally biased region" description="Basic and acidic residues" evidence="1">
    <location>
        <begin position="597"/>
        <end position="611"/>
    </location>
</feature>
<dbReference type="Proteomes" id="UP001217417">
    <property type="component" value="Unassembled WGS sequence"/>
</dbReference>
<evidence type="ECO:0000313" key="3">
    <source>
        <dbReference type="EMBL" id="KAJ8096864.1"/>
    </source>
</evidence>
<dbReference type="InterPro" id="IPR038919">
    <property type="entry name" value="STB2/STB2"/>
</dbReference>
<reference evidence="3" key="1">
    <citation type="submission" date="2023-03" db="EMBL/GenBank/DDBJ databases">
        <title>Near-Complete genome sequence of Lipomyces tetrasporous NRRL Y-64009, an oleaginous yeast capable of growing on lignocellulosic hydrolysates.</title>
        <authorList>
            <consortium name="Lawrence Berkeley National Laboratory"/>
            <person name="Jagtap S.S."/>
            <person name="Liu J.-J."/>
            <person name="Walukiewicz H.E."/>
            <person name="Pangilinan J."/>
            <person name="Lipzen A."/>
            <person name="Ahrendt S."/>
            <person name="Koriabine M."/>
            <person name="Cobaugh K."/>
            <person name="Salamov A."/>
            <person name="Yoshinaga Y."/>
            <person name="Ng V."/>
            <person name="Daum C."/>
            <person name="Grigoriev I.V."/>
            <person name="Slininger P.J."/>
            <person name="Dien B.S."/>
            <person name="Jin Y.-S."/>
            <person name="Rao C.V."/>
        </authorList>
    </citation>
    <scope>NUCLEOTIDE SEQUENCE</scope>
    <source>
        <strain evidence="3">NRRL Y-64009</strain>
    </source>
</reference>
<dbReference type="PANTHER" id="PTHR31011">
    <property type="entry name" value="PROTEIN STB2-RELATED"/>
    <property type="match status" value="1"/>
</dbReference>
<feature type="compositionally biased region" description="Acidic residues" evidence="1">
    <location>
        <begin position="548"/>
        <end position="567"/>
    </location>
</feature>
<organism evidence="3 4">
    <name type="scientific">Lipomyces tetrasporus</name>
    <dbReference type="NCBI Taxonomy" id="54092"/>
    <lineage>
        <taxon>Eukaryota</taxon>
        <taxon>Fungi</taxon>
        <taxon>Dikarya</taxon>
        <taxon>Ascomycota</taxon>
        <taxon>Saccharomycotina</taxon>
        <taxon>Lipomycetes</taxon>
        <taxon>Lipomycetales</taxon>
        <taxon>Lipomycetaceae</taxon>
        <taxon>Lipomyces</taxon>
    </lineage>
</organism>
<proteinExistence type="predicted"/>
<dbReference type="GO" id="GO:0070822">
    <property type="term" value="C:Sin3-type complex"/>
    <property type="evidence" value="ECO:0007669"/>
    <property type="project" value="TreeGrafter"/>
</dbReference>
<name>A0AAD7VPV3_9ASCO</name>
<feature type="compositionally biased region" description="Acidic residues" evidence="1">
    <location>
        <begin position="703"/>
        <end position="713"/>
    </location>
</feature>
<gene>
    <name evidence="3" type="ORF">POJ06DRAFT_45477</name>
</gene>
<dbReference type="Pfam" id="PF25995">
    <property type="entry name" value="STB6_N"/>
    <property type="match status" value="1"/>
</dbReference>
<evidence type="ECO:0000259" key="2">
    <source>
        <dbReference type="Pfam" id="PF25995"/>
    </source>
</evidence>
<accession>A0AAD7VPV3</accession>